<dbReference type="PROSITE" id="PS51257">
    <property type="entry name" value="PROKAR_LIPOPROTEIN"/>
    <property type="match status" value="1"/>
</dbReference>
<dbReference type="OrthoDB" id="9798192at2"/>
<dbReference type="EMBL" id="VZAD01000020">
    <property type="protein sequence ID" value="MQP10787.1"/>
    <property type="molecule type" value="Genomic_DNA"/>
</dbReference>
<protein>
    <recommendedName>
        <fullName evidence="5">Glycosyl hydrolase family 25</fullName>
    </recommendedName>
</protein>
<keyword evidence="2" id="KW-0732">Signal</keyword>
<proteinExistence type="inferred from homology"/>
<dbReference type="Proteomes" id="UP000384372">
    <property type="component" value="Unassembled WGS sequence"/>
</dbReference>
<dbReference type="AlphaFoldDB" id="A0A6A7W8J9"/>
<dbReference type="SUPFAM" id="SSF51445">
    <property type="entry name" value="(Trans)glycosidases"/>
    <property type="match status" value="1"/>
</dbReference>
<dbReference type="GO" id="GO:0009253">
    <property type="term" value="P:peptidoglycan catabolic process"/>
    <property type="evidence" value="ECO:0007669"/>
    <property type="project" value="InterPro"/>
</dbReference>
<accession>A0A6A7W8J9</accession>
<reference evidence="3 4" key="1">
    <citation type="submission" date="2019-09" db="EMBL/GenBank/DDBJ databases">
        <title>Distinct polysaccharide growth profiles of human intestinal Prevotella copri isolates.</title>
        <authorList>
            <person name="Fehlner-Peach H."/>
            <person name="Magnabosco C."/>
            <person name="Raghavan V."/>
            <person name="Scher J.U."/>
            <person name="Tett A."/>
            <person name="Cox L.M."/>
            <person name="Gottsegen C."/>
            <person name="Watters A."/>
            <person name="Wiltshire- Gordon J.D."/>
            <person name="Segata N."/>
            <person name="Bonneau R."/>
            <person name="Littman D.R."/>
        </authorList>
    </citation>
    <scope>NUCLEOTIDE SEQUENCE [LARGE SCALE GENOMIC DNA]</scope>
    <source>
        <strain evidence="4">iAQ1173</strain>
    </source>
</reference>
<dbReference type="PANTHER" id="PTHR34135:SF2">
    <property type="entry name" value="LYSOZYME"/>
    <property type="match status" value="1"/>
</dbReference>
<evidence type="ECO:0000313" key="3">
    <source>
        <dbReference type="EMBL" id="MQP10787.1"/>
    </source>
</evidence>
<name>A0A6A7W8J9_9BACT</name>
<evidence type="ECO:0000313" key="4">
    <source>
        <dbReference type="Proteomes" id="UP000384372"/>
    </source>
</evidence>
<dbReference type="PROSITE" id="PS51904">
    <property type="entry name" value="GLYCOSYL_HYDROL_F25_2"/>
    <property type="match status" value="1"/>
</dbReference>
<organism evidence="3 4">
    <name type="scientific">Segatella copri</name>
    <dbReference type="NCBI Taxonomy" id="165179"/>
    <lineage>
        <taxon>Bacteria</taxon>
        <taxon>Pseudomonadati</taxon>
        <taxon>Bacteroidota</taxon>
        <taxon>Bacteroidia</taxon>
        <taxon>Bacteroidales</taxon>
        <taxon>Prevotellaceae</taxon>
        <taxon>Segatella</taxon>
    </lineage>
</organism>
<sequence length="223" mass="25526">MKKLKMKYMAMAVMVLGIATVSFFACRFTKENKDSNIYGVDLSHHNCVEDWDQVTASFVYLKATEGATHQDETFKRFAHNAQKRGILVGAYHFMTTSSSSEEQFQNFHQATAGIKMDLIPVIDIERQTKGYKVSGNELRKRVRVFVNLCKKHYGKNPIIYCSQPFYTKNFLGHFNDCQYWCGDVNAPVVLPHAIHQKTIKKVAGIKGNVDYNILNCKLKEIQL</sequence>
<feature type="signal peptide" evidence="2">
    <location>
        <begin position="1"/>
        <end position="24"/>
    </location>
</feature>
<evidence type="ECO:0008006" key="5">
    <source>
        <dbReference type="Google" id="ProtNLM"/>
    </source>
</evidence>
<dbReference type="RefSeq" id="WP_158462648.1">
    <property type="nucleotide sequence ID" value="NZ_VZAD01000020.1"/>
</dbReference>
<evidence type="ECO:0000256" key="1">
    <source>
        <dbReference type="ARBA" id="ARBA00010646"/>
    </source>
</evidence>
<dbReference type="GO" id="GO:0003796">
    <property type="term" value="F:lysozyme activity"/>
    <property type="evidence" value="ECO:0007669"/>
    <property type="project" value="InterPro"/>
</dbReference>
<feature type="chain" id="PRO_5025423882" description="Glycosyl hydrolase family 25" evidence="2">
    <location>
        <begin position="25"/>
        <end position="223"/>
    </location>
</feature>
<dbReference type="GO" id="GO:0016052">
    <property type="term" value="P:carbohydrate catabolic process"/>
    <property type="evidence" value="ECO:0007669"/>
    <property type="project" value="TreeGrafter"/>
</dbReference>
<keyword evidence="4" id="KW-1185">Reference proteome</keyword>
<evidence type="ECO:0000256" key="2">
    <source>
        <dbReference type="SAM" id="SignalP"/>
    </source>
</evidence>
<dbReference type="Pfam" id="PF01183">
    <property type="entry name" value="Glyco_hydro_25"/>
    <property type="match status" value="1"/>
</dbReference>
<gene>
    <name evidence="3" type="ORF">F7D20_02165</name>
</gene>
<dbReference type="InterPro" id="IPR002053">
    <property type="entry name" value="Glyco_hydro_25"/>
</dbReference>
<comment type="similarity">
    <text evidence="1">Belongs to the glycosyl hydrolase 25 family.</text>
</comment>
<dbReference type="PANTHER" id="PTHR34135">
    <property type="entry name" value="LYSOZYME"/>
    <property type="match status" value="1"/>
</dbReference>
<dbReference type="InterPro" id="IPR017853">
    <property type="entry name" value="GH"/>
</dbReference>
<comment type="caution">
    <text evidence="3">The sequence shown here is derived from an EMBL/GenBank/DDBJ whole genome shotgun (WGS) entry which is preliminary data.</text>
</comment>
<dbReference type="GO" id="GO:0016998">
    <property type="term" value="P:cell wall macromolecule catabolic process"/>
    <property type="evidence" value="ECO:0007669"/>
    <property type="project" value="InterPro"/>
</dbReference>
<dbReference type="Gene3D" id="3.20.20.80">
    <property type="entry name" value="Glycosidases"/>
    <property type="match status" value="1"/>
</dbReference>